<evidence type="ECO:0000256" key="1">
    <source>
        <dbReference type="SAM" id="Phobius"/>
    </source>
</evidence>
<gene>
    <name evidence="2" type="ORF">PAP18089_05301</name>
</gene>
<proteinExistence type="predicted"/>
<name>A0A5E5PC78_9BURK</name>
<evidence type="ECO:0000313" key="3">
    <source>
        <dbReference type="Proteomes" id="UP000364291"/>
    </source>
</evidence>
<reference evidence="2 3" key="1">
    <citation type="submission" date="2019-08" db="EMBL/GenBank/DDBJ databases">
        <authorList>
            <person name="Peeters C."/>
        </authorList>
    </citation>
    <scope>NUCLEOTIDE SEQUENCE [LARGE SCALE GENOMIC DNA]</scope>
    <source>
        <strain evidence="2 3">LMG 18089</strain>
    </source>
</reference>
<keyword evidence="1" id="KW-0812">Transmembrane</keyword>
<dbReference type="AlphaFoldDB" id="A0A5E5PC78"/>
<accession>A0A5E5PC78</accession>
<sequence length="204" mass="22131">MWGRTCFALYVAPQQVSRYTTYRISKFIVFRDVLYVTSCVHCLDLSLFPILFIGSMMAVHLLRCPSGLHSCGFRDAGGVPVFRGTLLGARGKASERYCVAAKPHAVLRISAGQAEGLRQKIGRDREAGGGTFERLRSRGSGDIPLDRPCDSLSVLYIDSAELARALPRALHDAIPNQRRPAQAALANRACAAATASGCVMNSRC</sequence>
<organism evidence="2 3">
    <name type="scientific">Pandoraea apista</name>
    <dbReference type="NCBI Taxonomy" id="93218"/>
    <lineage>
        <taxon>Bacteria</taxon>
        <taxon>Pseudomonadati</taxon>
        <taxon>Pseudomonadota</taxon>
        <taxon>Betaproteobacteria</taxon>
        <taxon>Burkholderiales</taxon>
        <taxon>Burkholderiaceae</taxon>
        <taxon>Pandoraea</taxon>
    </lineage>
</organism>
<evidence type="ECO:0000313" key="2">
    <source>
        <dbReference type="EMBL" id="VVG74288.1"/>
    </source>
</evidence>
<dbReference type="Proteomes" id="UP000364291">
    <property type="component" value="Unassembled WGS sequence"/>
</dbReference>
<keyword evidence="1" id="KW-1133">Transmembrane helix</keyword>
<feature type="transmembrane region" description="Helical" evidence="1">
    <location>
        <begin position="34"/>
        <end position="53"/>
    </location>
</feature>
<dbReference type="EMBL" id="CABPSX010000018">
    <property type="protein sequence ID" value="VVG74288.1"/>
    <property type="molecule type" value="Genomic_DNA"/>
</dbReference>
<protein>
    <submittedName>
        <fullName evidence="2">Uncharacterized protein</fullName>
    </submittedName>
</protein>
<keyword evidence="1" id="KW-0472">Membrane</keyword>